<dbReference type="InterPro" id="IPR049704">
    <property type="entry name" value="Aminotrans_3_PPA_site"/>
</dbReference>
<proteinExistence type="inferred from homology"/>
<evidence type="ECO:0000256" key="1">
    <source>
        <dbReference type="ARBA" id="ARBA00001933"/>
    </source>
</evidence>
<name>A0A9J7AQ12_9PROT</name>
<dbReference type="PANTHER" id="PTHR43094:SF1">
    <property type="entry name" value="AMINOTRANSFERASE CLASS-III"/>
    <property type="match status" value="1"/>
</dbReference>
<dbReference type="InterPro" id="IPR015422">
    <property type="entry name" value="PyrdxlP-dep_Trfase_small"/>
</dbReference>
<evidence type="ECO:0000256" key="4">
    <source>
        <dbReference type="RuleBase" id="RU003560"/>
    </source>
</evidence>
<dbReference type="Gene3D" id="3.40.640.10">
    <property type="entry name" value="Type I PLP-dependent aspartate aminotransferase-like (Major domain)"/>
    <property type="match status" value="1"/>
</dbReference>
<reference evidence="5" key="1">
    <citation type="submission" date="2022-08" db="EMBL/GenBank/DDBJ databases">
        <title>Nisaea acidiphila sp. nov., isolated from a marine algal debris and emended description of the genus Nisaea Urios et al. 2008.</title>
        <authorList>
            <person name="Kwon K."/>
        </authorList>
    </citation>
    <scope>NUCLEOTIDE SEQUENCE</scope>
    <source>
        <strain evidence="5">MEBiC11861</strain>
    </source>
</reference>
<dbReference type="CDD" id="cd00610">
    <property type="entry name" value="OAT_like"/>
    <property type="match status" value="1"/>
</dbReference>
<comment type="cofactor">
    <cofactor evidence="1">
        <name>pyridoxal 5'-phosphate</name>
        <dbReference type="ChEBI" id="CHEBI:597326"/>
    </cofactor>
</comment>
<evidence type="ECO:0000256" key="3">
    <source>
        <dbReference type="ARBA" id="ARBA00022898"/>
    </source>
</evidence>
<dbReference type="Proteomes" id="UP001060336">
    <property type="component" value="Chromosome"/>
</dbReference>
<dbReference type="InterPro" id="IPR005814">
    <property type="entry name" value="Aminotrans_3"/>
</dbReference>
<keyword evidence="5" id="KW-0032">Aminotransferase</keyword>
<dbReference type="PANTHER" id="PTHR43094">
    <property type="entry name" value="AMINOTRANSFERASE"/>
    <property type="match status" value="1"/>
</dbReference>
<dbReference type="Gene3D" id="3.90.1150.10">
    <property type="entry name" value="Aspartate Aminotransferase, domain 1"/>
    <property type="match status" value="1"/>
</dbReference>
<dbReference type="InterPro" id="IPR015424">
    <property type="entry name" value="PyrdxlP-dep_Trfase"/>
</dbReference>
<dbReference type="AlphaFoldDB" id="A0A9J7AQ12"/>
<dbReference type="KEGG" id="naci:NUH88_20160"/>
<organism evidence="5 6">
    <name type="scientific">Nisaea acidiphila</name>
    <dbReference type="NCBI Taxonomy" id="1862145"/>
    <lineage>
        <taxon>Bacteria</taxon>
        <taxon>Pseudomonadati</taxon>
        <taxon>Pseudomonadota</taxon>
        <taxon>Alphaproteobacteria</taxon>
        <taxon>Rhodospirillales</taxon>
        <taxon>Thalassobaculaceae</taxon>
        <taxon>Nisaea</taxon>
    </lineage>
</organism>
<dbReference type="GO" id="GO:0030170">
    <property type="term" value="F:pyridoxal phosphate binding"/>
    <property type="evidence" value="ECO:0007669"/>
    <property type="project" value="InterPro"/>
</dbReference>
<dbReference type="SUPFAM" id="SSF53383">
    <property type="entry name" value="PLP-dependent transferases"/>
    <property type="match status" value="1"/>
</dbReference>
<comment type="similarity">
    <text evidence="2 4">Belongs to the class-III pyridoxal-phosphate-dependent aminotransferase family.</text>
</comment>
<keyword evidence="5" id="KW-0808">Transferase</keyword>
<dbReference type="InterPro" id="IPR015421">
    <property type="entry name" value="PyrdxlP-dep_Trfase_major"/>
</dbReference>
<dbReference type="Pfam" id="PF00202">
    <property type="entry name" value="Aminotran_3"/>
    <property type="match status" value="1"/>
</dbReference>
<evidence type="ECO:0000313" key="6">
    <source>
        <dbReference type="Proteomes" id="UP001060336"/>
    </source>
</evidence>
<keyword evidence="3 4" id="KW-0663">Pyridoxal phosphate</keyword>
<gene>
    <name evidence="5" type="ORF">NUH88_20160</name>
</gene>
<dbReference type="EMBL" id="CP102480">
    <property type="protein sequence ID" value="UUX49699.1"/>
    <property type="molecule type" value="Genomic_DNA"/>
</dbReference>
<dbReference type="GO" id="GO:0008483">
    <property type="term" value="F:transaminase activity"/>
    <property type="evidence" value="ECO:0007669"/>
    <property type="project" value="UniProtKB-KW"/>
</dbReference>
<keyword evidence="6" id="KW-1185">Reference proteome</keyword>
<dbReference type="RefSeq" id="WP_257768522.1">
    <property type="nucleotide sequence ID" value="NZ_CP102480.1"/>
</dbReference>
<protein>
    <submittedName>
        <fullName evidence="5">Aminotransferase class III-fold pyridoxal phosphate-dependent enzyme</fullName>
    </submittedName>
</protein>
<sequence length="460" mass="49380">MADAIDSGRDSFGARGGPVDVFYLPEGTHRHPTVSHGDGVYLWDTDGKRYIDACSGPVTTNLGHRNMRVIEAMRAQAEKICFAARQHFENEPNIALSDLATDLAGPGFERAFFVSGGSEATEAAIKLARQYAVARGDAGRWKVLGRDPGYHGASLGAASVTGDPTSEAVFASVMQVMPKVPAPFTYRLPENHDTDSYARHCAAALEATIVAEGAESVLAFIMEPVGGLATGALVAPDHYYSAVREICDRHGVLLIYDEVMSGAGRTGTFLAAEHWPDSRPDIVTLAKGIAAGYTPLGMVLAPSEMVDTVARSGGFLHGHTYVANPLSCAVGLAVLREVVDRDLMSNAAAMGTYLRKRLSEVQETSRILGDVRGLGLLNAIEIVTDRDKKEIPDAALRASTRLTEIGMGNGLLLYSRRTANGKYGEWLMLTPPLIVSEEETDEIVERLAKTLTIYESEIIA</sequence>
<evidence type="ECO:0000313" key="5">
    <source>
        <dbReference type="EMBL" id="UUX49699.1"/>
    </source>
</evidence>
<evidence type="ECO:0000256" key="2">
    <source>
        <dbReference type="ARBA" id="ARBA00008954"/>
    </source>
</evidence>
<dbReference type="PROSITE" id="PS00600">
    <property type="entry name" value="AA_TRANSFER_CLASS_3"/>
    <property type="match status" value="1"/>
</dbReference>
<accession>A0A9J7AQ12</accession>